<accession>A0A2I0VAH0</accession>
<dbReference type="EMBL" id="KZ505126">
    <property type="protein sequence ID" value="PKU60411.1"/>
    <property type="molecule type" value="Genomic_DNA"/>
</dbReference>
<dbReference type="InterPro" id="IPR036249">
    <property type="entry name" value="Thioredoxin-like_sf"/>
</dbReference>
<evidence type="ECO:0000259" key="5">
    <source>
        <dbReference type="PROSITE" id="PS50404"/>
    </source>
</evidence>
<evidence type="ECO:0000256" key="4">
    <source>
        <dbReference type="ARBA" id="ARBA00047960"/>
    </source>
</evidence>
<dbReference type="SFLD" id="SFLDG00358">
    <property type="entry name" value="Main_(cytGST)"/>
    <property type="match status" value="1"/>
</dbReference>
<evidence type="ECO:0000259" key="6">
    <source>
        <dbReference type="PROSITE" id="PS50405"/>
    </source>
</evidence>
<dbReference type="InterPro" id="IPR045074">
    <property type="entry name" value="GST_C_Tau"/>
</dbReference>
<reference evidence="7 8" key="2">
    <citation type="journal article" date="2017" name="Nature">
        <title>The Apostasia genome and the evolution of orchids.</title>
        <authorList>
            <person name="Zhang G.Q."/>
            <person name="Liu K.W."/>
            <person name="Li Z."/>
            <person name="Lohaus R."/>
            <person name="Hsiao Y.Y."/>
            <person name="Niu S.C."/>
            <person name="Wang J.Y."/>
            <person name="Lin Y.C."/>
            <person name="Xu Q."/>
            <person name="Chen L.J."/>
            <person name="Yoshida K."/>
            <person name="Fujiwara S."/>
            <person name="Wang Z.W."/>
            <person name="Zhang Y.Q."/>
            <person name="Mitsuda N."/>
            <person name="Wang M."/>
            <person name="Liu G.H."/>
            <person name="Pecoraro L."/>
            <person name="Huang H.X."/>
            <person name="Xiao X.J."/>
            <person name="Lin M."/>
            <person name="Wu X.Y."/>
            <person name="Wu W.L."/>
            <person name="Chen Y.Y."/>
            <person name="Chang S.B."/>
            <person name="Sakamoto S."/>
            <person name="Ohme-Takagi M."/>
            <person name="Yagi M."/>
            <person name="Zeng S.J."/>
            <person name="Shen C.Y."/>
            <person name="Yeh C.M."/>
            <person name="Luo Y.B."/>
            <person name="Tsai W.C."/>
            <person name="Van de Peer Y."/>
            <person name="Liu Z.J."/>
        </authorList>
    </citation>
    <scope>NUCLEOTIDE SEQUENCE [LARGE SCALE GENOMIC DNA]</scope>
    <source>
        <tissue evidence="7">The whole plant</tissue>
    </source>
</reference>
<dbReference type="InterPro" id="IPR036282">
    <property type="entry name" value="Glutathione-S-Trfase_C_sf"/>
</dbReference>
<dbReference type="GO" id="GO:0005737">
    <property type="term" value="C:cytoplasm"/>
    <property type="evidence" value="ECO:0007669"/>
    <property type="project" value="TreeGrafter"/>
</dbReference>
<gene>
    <name evidence="7" type="primary">GSTU17</name>
    <name evidence="7" type="ORF">MA16_Dca028706</name>
</gene>
<evidence type="ECO:0000313" key="8">
    <source>
        <dbReference type="Proteomes" id="UP000233837"/>
    </source>
</evidence>
<dbReference type="GO" id="GO:0009407">
    <property type="term" value="P:toxin catabolic process"/>
    <property type="evidence" value="ECO:0007669"/>
    <property type="project" value="UniProtKB-ARBA"/>
</dbReference>
<evidence type="ECO:0000313" key="7">
    <source>
        <dbReference type="EMBL" id="PKU60411.1"/>
    </source>
</evidence>
<dbReference type="GO" id="GO:0006749">
    <property type="term" value="P:glutathione metabolic process"/>
    <property type="evidence" value="ECO:0007669"/>
    <property type="project" value="InterPro"/>
</dbReference>
<dbReference type="AlphaFoldDB" id="A0A2I0VAH0"/>
<organism evidence="7 8">
    <name type="scientific">Dendrobium catenatum</name>
    <dbReference type="NCBI Taxonomy" id="906689"/>
    <lineage>
        <taxon>Eukaryota</taxon>
        <taxon>Viridiplantae</taxon>
        <taxon>Streptophyta</taxon>
        <taxon>Embryophyta</taxon>
        <taxon>Tracheophyta</taxon>
        <taxon>Spermatophyta</taxon>
        <taxon>Magnoliopsida</taxon>
        <taxon>Liliopsida</taxon>
        <taxon>Asparagales</taxon>
        <taxon>Orchidaceae</taxon>
        <taxon>Epidendroideae</taxon>
        <taxon>Malaxideae</taxon>
        <taxon>Dendrobiinae</taxon>
        <taxon>Dendrobium</taxon>
    </lineage>
</organism>
<dbReference type="Gene3D" id="3.40.30.10">
    <property type="entry name" value="Glutaredoxin"/>
    <property type="match status" value="1"/>
</dbReference>
<sequence length="236" mass="26301">MAKQDEVKLIGVWASAYVTRAMIALNLKGVEYEYLADDLFNKSELLLKSNPVYKTVPVLIHGDKPVCESLIIVEYIDQVWASSGPSILPADPYDRAIARFWAAYVDSKIAPHNRVLVRSNEEESIAEAKEQLLAALLQLEEAFVKCSKGKSFFGGDTINLVDITLGSFLSWLQAFEIITGTNFLDETKTPRLVEWAECFRSVDAAKEALPEPEKLVEFRKFAQAARRVTVADAAAK</sequence>
<dbReference type="InterPro" id="IPR004045">
    <property type="entry name" value="Glutathione_S-Trfase_N"/>
</dbReference>
<name>A0A2I0VAH0_9ASPA</name>
<dbReference type="InterPro" id="IPR040079">
    <property type="entry name" value="Glutathione_S-Trfase"/>
</dbReference>
<dbReference type="PROSITE" id="PS50404">
    <property type="entry name" value="GST_NTER"/>
    <property type="match status" value="1"/>
</dbReference>
<dbReference type="Pfam" id="PF00043">
    <property type="entry name" value="GST_C"/>
    <property type="match status" value="1"/>
</dbReference>
<dbReference type="PANTHER" id="PTHR11260:SF773">
    <property type="entry name" value="GLUTATHIONE S-TRANSFERASE U26"/>
    <property type="match status" value="1"/>
</dbReference>
<dbReference type="InterPro" id="IPR045073">
    <property type="entry name" value="Omega/Tau-like"/>
</dbReference>
<reference evidence="7 8" key="1">
    <citation type="journal article" date="2016" name="Sci. Rep.">
        <title>The Dendrobium catenatum Lindl. genome sequence provides insights into polysaccharide synthase, floral development and adaptive evolution.</title>
        <authorList>
            <person name="Zhang G.Q."/>
            <person name="Xu Q."/>
            <person name="Bian C."/>
            <person name="Tsai W.C."/>
            <person name="Yeh C.M."/>
            <person name="Liu K.W."/>
            <person name="Yoshida K."/>
            <person name="Zhang L.S."/>
            <person name="Chang S.B."/>
            <person name="Chen F."/>
            <person name="Shi Y."/>
            <person name="Su Y.Y."/>
            <person name="Zhang Y.Q."/>
            <person name="Chen L.J."/>
            <person name="Yin Y."/>
            <person name="Lin M."/>
            <person name="Huang H."/>
            <person name="Deng H."/>
            <person name="Wang Z.W."/>
            <person name="Zhu S.L."/>
            <person name="Zhao X."/>
            <person name="Deng C."/>
            <person name="Niu S.C."/>
            <person name="Huang J."/>
            <person name="Wang M."/>
            <person name="Liu G.H."/>
            <person name="Yang H.J."/>
            <person name="Xiao X.J."/>
            <person name="Hsiao Y.Y."/>
            <person name="Wu W.L."/>
            <person name="Chen Y.Y."/>
            <person name="Mitsuda N."/>
            <person name="Ohme-Takagi M."/>
            <person name="Luo Y.B."/>
            <person name="Van de Peer Y."/>
            <person name="Liu Z.J."/>
        </authorList>
    </citation>
    <scope>NUCLEOTIDE SEQUENCE [LARGE SCALE GENOMIC DNA]</scope>
    <source>
        <tissue evidence="7">The whole plant</tissue>
    </source>
</reference>
<feature type="domain" description="GST C-terminal" evidence="6">
    <location>
        <begin position="91"/>
        <end position="218"/>
    </location>
</feature>
<dbReference type="Proteomes" id="UP000233837">
    <property type="component" value="Unassembled WGS sequence"/>
</dbReference>
<dbReference type="STRING" id="906689.A0A2I0VAH0"/>
<dbReference type="SUPFAM" id="SSF52833">
    <property type="entry name" value="Thioredoxin-like"/>
    <property type="match status" value="1"/>
</dbReference>
<keyword evidence="2 7" id="KW-0808">Transferase</keyword>
<dbReference type="SFLD" id="SFLDG01152">
    <property type="entry name" value="Main.3:_Omega-_and_Tau-like"/>
    <property type="match status" value="1"/>
</dbReference>
<dbReference type="EC" id="2.5.1.18" evidence="1"/>
<protein>
    <recommendedName>
        <fullName evidence="1">glutathione transferase</fullName>
        <ecNumber evidence="1">2.5.1.18</ecNumber>
    </recommendedName>
</protein>
<feature type="domain" description="GST N-terminal" evidence="5">
    <location>
        <begin position="5"/>
        <end position="84"/>
    </location>
</feature>
<dbReference type="InterPro" id="IPR004046">
    <property type="entry name" value="GST_C"/>
</dbReference>
<dbReference type="PROSITE" id="PS50405">
    <property type="entry name" value="GST_CTER"/>
    <property type="match status" value="1"/>
</dbReference>
<dbReference type="InterPro" id="IPR010987">
    <property type="entry name" value="Glutathione-S-Trfase_C-like"/>
</dbReference>
<evidence type="ECO:0000256" key="1">
    <source>
        <dbReference type="ARBA" id="ARBA00012452"/>
    </source>
</evidence>
<evidence type="ECO:0000256" key="2">
    <source>
        <dbReference type="ARBA" id="ARBA00022679"/>
    </source>
</evidence>
<dbReference type="CDD" id="cd03185">
    <property type="entry name" value="GST_C_Tau"/>
    <property type="match status" value="1"/>
</dbReference>
<keyword evidence="8" id="KW-1185">Reference proteome</keyword>
<comment type="similarity">
    <text evidence="3">Belongs to the GST superfamily. Tau family.</text>
</comment>
<dbReference type="SFLD" id="SFLDS00019">
    <property type="entry name" value="Glutathione_Transferase_(cytos"/>
    <property type="match status" value="1"/>
</dbReference>
<dbReference type="SUPFAM" id="SSF47616">
    <property type="entry name" value="GST C-terminal domain-like"/>
    <property type="match status" value="1"/>
</dbReference>
<dbReference type="CDD" id="cd03058">
    <property type="entry name" value="GST_N_Tau"/>
    <property type="match status" value="1"/>
</dbReference>
<evidence type="ECO:0000256" key="3">
    <source>
        <dbReference type="ARBA" id="ARBA00025743"/>
    </source>
</evidence>
<dbReference type="OrthoDB" id="4951845at2759"/>
<dbReference type="PANTHER" id="PTHR11260">
    <property type="entry name" value="GLUTATHIONE S-TRANSFERASE, GST, SUPERFAMILY, GST DOMAIN CONTAINING"/>
    <property type="match status" value="1"/>
</dbReference>
<proteinExistence type="inferred from homology"/>
<dbReference type="FunFam" id="1.20.1050.10:FF:000016">
    <property type="entry name" value="Glutathione S-transferase U9"/>
    <property type="match status" value="1"/>
</dbReference>
<dbReference type="Gene3D" id="1.20.1050.10">
    <property type="match status" value="1"/>
</dbReference>
<dbReference type="Pfam" id="PF02798">
    <property type="entry name" value="GST_N"/>
    <property type="match status" value="1"/>
</dbReference>
<comment type="catalytic activity">
    <reaction evidence="4">
        <text>RX + glutathione = an S-substituted glutathione + a halide anion + H(+)</text>
        <dbReference type="Rhea" id="RHEA:16437"/>
        <dbReference type="ChEBI" id="CHEBI:15378"/>
        <dbReference type="ChEBI" id="CHEBI:16042"/>
        <dbReference type="ChEBI" id="CHEBI:17792"/>
        <dbReference type="ChEBI" id="CHEBI:57925"/>
        <dbReference type="ChEBI" id="CHEBI:90779"/>
        <dbReference type="EC" id="2.5.1.18"/>
    </reaction>
</comment>
<dbReference type="FunFam" id="3.40.30.10:FF:000044">
    <property type="entry name" value="Glutathione S-transferase GSTU6"/>
    <property type="match status" value="1"/>
</dbReference>
<dbReference type="GO" id="GO:0004364">
    <property type="term" value="F:glutathione transferase activity"/>
    <property type="evidence" value="ECO:0007669"/>
    <property type="project" value="UniProtKB-EC"/>
</dbReference>